<accession>A0ACC1KL75</accession>
<keyword evidence="2" id="KW-1185">Reference proteome</keyword>
<protein>
    <submittedName>
        <fullName evidence="1">Uncharacterized protein</fullName>
    </submittedName>
</protein>
<sequence>MTMELDRLLSQIKSESARTVAGLAPLPSKHTAIYTDVEALDDALREMYGANERGSGGPLLELLGLPGSGKTQTLYHICATTALSGHSVLFIDIDGKSSAQALAHHMKGLCSESEAVAEALRLVHIFSPCSTQSLIATLAMLPRYAQELSPKLLVLDGLGSNYWADRKESVHVRLRSKRASAFFRLQQLLVDTLQTVHQRLGCLTVATSLLLLPALDSAPRLASQDSDGATRVIGGAQHEYRDHMIQRWSSVVSRSFVLDGRDVGGRTKVTFTPPAMTTDTPVPVVNGHSGDLLASLKQQAVSWTSKRSRAFSSPTIYPPNLPYECGGAREYNSYVLYALIAGIPYLVKRVLCLSLSSYLILTAILALPIGALSLVVHSWLVSAPTEQICALPNEPLESYITILDKELKAKYAGSKIPMEVFFESYFDGDIDLKGDALAIFEKRYDWAFFPITLNVAKFFVLQWIPELIWHSKKQDETQVRDHYDRGDDFYAAFLGDRMIYTSGLIGDSEKRESLEEIQDNKLRDVCERVQIRPGDRHLDIGCGWGTLVAYAAKNYGSESVGVTLGRNQTAFGNARAAEWGVGDSARILCMDYRDIPRRPRYNRITCLEMAEHVGVRKFQEFLLQVRDMLEDDGLFYLQIAGLRGAWQYEDFSWGLFMAKYIFPGADASCPLNWVVAQLETAGFEVRTVETIGIHYSVTLGRWYENWMGNKDQIIKTYGKRWFRIWEIFLAWSVIIARQGSSTCYQILAHKNRNAFDRSALLRKPYGYGMPSGSQ</sequence>
<evidence type="ECO:0000313" key="2">
    <source>
        <dbReference type="Proteomes" id="UP001140066"/>
    </source>
</evidence>
<name>A0ACC1KL75_9FUNG</name>
<dbReference type="Proteomes" id="UP001140066">
    <property type="component" value="Unassembled WGS sequence"/>
</dbReference>
<proteinExistence type="predicted"/>
<organism evidence="1 2">
    <name type="scientific">Coemansia linderi</name>
    <dbReference type="NCBI Taxonomy" id="2663919"/>
    <lineage>
        <taxon>Eukaryota</taxon>
        <taxon>Fungi</taxon>
        <taxon>Fungi incertae sedis</taxon>
        <taxon>Zoopagomycota</taxon>
        <taxon>Kickxellomycotina</taxon>
        <taxon>Kickxellomycetes</taxon>
        <taxon>Kickxellales</taxon>
        <taxon>Kickxellaceae</taxon>
        <taxon>Coemansia</taxon>
    </lineage>
</organism>
<evidence type="ECO:0000313" key="1">
    <source>
        <dbReference type="EMBL" id="KAJ2791427.1"/>
    </source>
</evidence>
<reference evidence="1" key="1">
    <citation type="submission" date="2022-07" db="EMBL/GenBank/DDBJ databases">
        <title>Phylogenomic reconstructions and comparative analyses of Kickxellomycotina fungi.</title>
        <authorList>
            <person name="Reynolds N.K."/>
            <person name="Stajich J.E."/>
            <person name="Barry K."/>
            <person name="Grigoriev I.V."/>
            <person name="Crous P."/>
            <person name="Smith M.E."/>
        </authorList>
    </citation>
    <scope>NUCLEOTIDE SEQUENCE</scope>
    <source>
        <strain evidence="1">BCRC 34191</strain>
    </source>
</reference>
<comment type="caution">
    <text evidence="1">The sequence shown here is derived from an EMBL/GenBank/DDBJ whole genome shotgun (WGS) entry which is preliminary data.</text>
</comment>
<gene>
    <name evidence="1" type="ORF">GGI18_001142</name>
</gene>
<dbReference type="EMBL" id="JANBUK010000149">
    <property type="protein sequence ID" value="KAJ2791427.1"/>
    <property type="molecule type" value="Genomic_DNA"/>
</dbReference>